<dbReference type="GO" id="GO:0005524">
    <property type="term" value="F:ATP binding"/>
    <property type="evidence" value="ECO:0007669"/>
    <property type="project" value="UniProtKB-KW"/>
</dbReference>
<dbReference type="PANTHER" id="PTHR42939">
    <property type="entry name" value="ABC TRANSPORTER ATP-BINDING PROTEIN ALBC-RELATED"/>
    <property type="match status" value="1"/>
</dbReference>
<evidence type="ECO:0000256" key="3">
    <source>
        <dbReference type="ARBA" id="ARBA00022840"/>
    </source>
</evidence>
<organism evidence="5 6">
    <name type="scientific">Paenibacillus filicis</name>
    <dbReference type="NCBI Taxonomy" id="669464"/>
    <lineage>
        <taxon>Bacteria</taxon>
        <taxon>Bacillati</taxon>
        <taxon>Bacillota</taxon>
        <taxon>Bacilli</taxon>
        <taxon>Bacillales</taxon>
        <taxon>Paenibacillaceae</taxon>
        <taxon>Paenibacillus</taxon>
    </lineage>
</organism>
<evidence type="ECO:0000313" key="6">
    <source>
        <dbReference type="Proteomes" id="UP001469365"/>
    </source>
</evidence>
<name>A0ABU9DHR3_9BACL</name>
<gene>
    <name evidence="5" type="ORF">WMW72_10945</name>
</gene>
<dbReference type="PROSITE" id="PS50893">
    <property type="entry name" value="ABC_TRANSPORTER_2"/>
    <property type="match status" value="1"/>
</dbReference>
<reference evidence="5 6" key="1">
    <citation type="submission" date="2024-04" db="EMBL/GenBank/DDBJ databases">
        <title>draft genome sequnece of Paenibacillus filicis.</title>
        <authorList>
            <person name="Kim D.-U."/>
        </authorList>
    </citation>
    <scope>NUCLEOTIDE SEQUENCE [LARGE SCALE GENOMIC DNA]</scope>
    <source>
        <strain evidence="5 6">KACC14197</strain>
    </source>
</reference>
<dbReference type="CDD" id="cd03230">
    <property type="entry name" value="ABC_DR_subfamily_A"/>
    <property type="match status" value="1"/>
</dbReference>
<evidence type="ECO:0000259" key="4">
    <source>
        <dbReference type="PROSITE" id="PS50893"/>
    </source>
</evidence>
<accession>A0ABU9DHR3</accession>
<keyword evidence="1" id="KW-0813">Transport</keyword>
<dbReference type="Gene3D" id="3.40.50.300">
    <property type="entry name" value="P-loop containing nucleotide triphosphate hydrolases"/>
    <property type="match status" value="1"/>
</dbReference>
<keyword evidence="6" id="KW-1185">Reference proteome</keyword>
<dbReference type="SUPFAM" id="SSF52540">
    <property type="entry name" value="P-loop containing nucleoside triphosphate hydrolases"/>
    <property type="match status" value="1"/>
</dbReference>
<feature type="domain" description="ABC transporter" evidence="4">
    <location>
        <begin position="2"/>
        <end position="225"/>
    </location>
</feature>
<dbReference type="Pfam" id="PF00005">
    <property type="entry name" value="ABC_tran"/>
    <property type="match status" value="1"/>
</dbReference>
<dbReference type="RefSeq" id="WP_341415502.1">
    <property type="nucleotide sequence ID" value="NZ_JBBPCC010000006.1"/>
</dbReference>
<evidence type="ECO:0000256" key="2">
    <source>
        <dbReference type="ARBA" id="ARBA00022741"/>
    </source>
</evidence>
<dbReference type="InterPro" id="IPR003439">
    <property type="entry name" value="ABC_transporter-like_ATP-bd"/>
</dbReference>
<keyword evidence="2" id="KW-0547">Nucleotide-binding</keyword>
<dbReference type="InterPro" id="IPR003593">
    <property type="entry name" value="AAA+_ATPase"/>
</dbReference>
<comment type="caution">
    <text evidence="5">The sequence shown here is derived from an EMBL/GenBank/DDBJ whole genome shotgun (WGS) entry which is preliminary data.</text>
</comment>
<evidence type="ECO:0000256" key="1">
    <source>
        <dbReference type="ARBA" id="ARBA00022448"/>
    </source>
</evidence>
<evidence type="ECO:0000313" key="5">
    <source>
        <dbReference type="EMBL" id="MEK8128421.1"/>
    </source>
</evidence>
<dbReference type="InterPro" id="IPR051782">
    <property type="entry name" value="ABC_Transporter_VariousFunc"/>
</dbReference>
<keyword evidence="3 5" id="KW-0067">ATP-binding</keyword>
<dbReference type="SMART" id="SM00382">
    <property type="entry name" value="AAA"/>
    <property type="match status" value="1"/>
</dbReference>
<dbReference type="Proteomes" id="UP001469365">
    <property type="component" value="Unassembled WGS sequence"/>
</dbReference>
<dbReference type="InterPro" id="IPR027417">
    <property type="entry name" value="P-loop_NTPase"/>
</dbReference>
<protein>
    <submittedName>
        <fullName evidence="5">ABC transporter ATP-binding protein</fullName>
    </submittedName>
</protein>
<proteinExistence type="predicted"/>
<dbReference type="EMBL" id="JBBPCC010000006">
    <property type="protein sequence ID" value="MEK8128421.1"/>
    <property type="molecule type" value="Genomic_DNA"/>
</dbReference>
<dbReference type="PANTHER" id="PTHR42939:SF1">
    <property type="entry name" value="ABC TRANSPORTER ATP-BINDING PROTEIN ALBC-RELATED"/>
    <property type="match status" value="1"/>
</dbReference>
<sequence length="233" mass="26067">MITVKDAVKSFGKKKALDGVSFTAADGQIIGLLGTNGAGKSTMLQSIAGLLQLDAGTITLDGKTHSLSTRAMTAFLPDVDVWYSWMKLSDAMSYMRDIYWDWDDAKARHLLEYFELTKGTFIRDASKGTRAKMKLLLALSRQARYLLLDEPFSGIDPFARQQIAQAIVSDFLEEQQTILITTHEVSEVEVILDEVLFIHEGKLLLTGNVESLKQEKNKSLMDILKEVYDIARL</sequence>